<dbReference type="Gene3D" id="3.40.50.300">
    <property type="entry name" value="P-loop containing nucleotide triphosphate hydrolases"/>
    <property type="match status" value="1"/>
</dbReference>
<accession>A0ABU1T240</accession>
<evidence type="ECO:0000256" key="2">
    <source>
        <dbReference type="ARBA" id="ARBA00022679"/>
    </source>
</evidence>
<gene>
    <name evidence="9" type="ORF">J2S36_000484</name>
</gene>
<dbReference type="NCBIfam" id="TIGR01128">
    <property type="entry name" value="holA"/>
    <property type="match status" value="1"/>
</dbReference>
<evidence type="ECO:0000256" key="4">
    <source>
        <dbReference type="ARBA" id="ARBA00022705"/>
    </source>
</evidence>
<evidence type="ECO:0000259" key="8">
    <source>
        <dbReference type="Pfam" id="PF21694"/>
    </source>
</evidence>
<evidence type="ECO:0000256" key="3">
    <source>
        <dbReference type="ARBA" id="ARBA00022695"/>
    </source>
</evidence>
<comment type="catalytic activity">
    <reaction evidence="7">
        <text>DNA(n) + a 2'-deoxyribonucleoside 5'-triphosphate = DNA(n+1) + diphosphate</text>
        <dbReference type="Rhea" id="RHEA:22508"/>
        <dbReference type="Rhea" id="RHEA-COMP:17339"/>
        <dbReference type="Rhea" id="RHEA-COMP:17340"/>
        <dbReference type="ChEBI" id="CHEBI:33019"/>
        <dbReference type="ChEBI" id="CHEBI:61560"/>
        <dbReference type="ChEBI" id="CHEBI:173112"/>
        <dbReference type="EC" id="2.7.7.7"/>
    </reaction>
</comment>
<proteinExistence type="inferred from homology"/>
<protein>
    <recommendedName>
        <fullName evidence="1">DNA-directed DNA polymerase</fullName>
        <ecNumber evidence="1">2.7.7.7</ecNumber>
    </recommendedName>
</protein>
<dbReference type="RefSeq" id="WP_309955159.1">
    <property type="nucleotide sequence ID" value="NZ_JAVDUJ010000001.1"/>
</dbReference>
<organism evidence="9 10">
    <name type="scientific">Arcanobacterium hippocoleae</name>
    <dbReference type="NCBI Taxonomy" id="149017"/>
    <lineage>
        <taxon>Bacteria</taxon>
        <taxon>Bacillati</taxon>
        <taxon>Actinomycetota</taxon>
        <taxon>Actinomycetes</taxon>
        <taxon>Actinomycetales</taxon>
        <taxon>Actinomycetaceae</taxon>
        <taxon>Arcanobacterium</taxon>
    </lineage>
</organism>
<dbReference type="Pfam" id="PF21694">
    <property type="entry name" value="DNA_pol3_delta_C"/>
    <property type="match status" value="1"/>
</dbReference>
<dbReference type="InterPro" id="IPR048466">
    <property type="entry name" value="DNA_pol3_delta-like_C"/>
</dbReference>
<keyword evidence="10" id="KW-1185">Reference proteome</keyword>
<dbReference type="Gene3D" id="1.20.272.10">
    <property type="match status" value="1"/>
</dbReference>
<dbReference type="Proteomes" id="UP001266099">
    <property type="component" value="Unassembled WGS sequence"/>
</dbReference>
<dbReference type="PANTHER" id="PTHR34388">
    <property type="entry name" value="DNA POLYMERASE III SUBUNIT DELTA"/>
    <property type="match status" value="1"/>
</dbReference>
<feature type="domain" description="DNA polymerase III delta subunit-like C-terminal" evidence="8">
    <location>
        <begin position="203"/>
        <end position="312"/>
    </location>
</feature>
<keyword evidence="4" id="KW-0235">DNA replication</keyword>
<keyword evidence="3 9" id="KW-0548">Nucleotidyltransferase</keyword>
<dbReference type="SUPFAM" id="SSF48019">
    <property type="entry name" value="post-AAA+ oligomerization domain-like"/>
    <property type="match status" value="1"/>
</dbReference>
<reference evidence="9 10" key="1">
    <citation type="submission" date="2023-07" db="EMBL/GenBank/DDBJ databases">
        <title>Sequencing the genomes of 1000 actinobacteria strains.</title>
        <authorList>
            <person name="Klenk H.-P."/>
        </authorList>
    </citation>
    <scope>NUCLEOTIDE SEQUENCE [LARGE SCALE GENOMIC DNA]</scope>
    <source>
        <strain evidence="9 10">DSM 15539</strain>
    </source>
</reference>
<comment type="caution">
    <text evidence="9">The sequence shown here is derived from an EMBL/GenBank/DDBJ whole genome shotgun (WGS) entry which is preliminary data.</text>
</comment>
<dbReference type="EC" id="2.7.7.7" evidence="1"/>
<evidence type="ECO:0000313" key="9">
    <source>
        <dbReference type="EMBL" id="MDR6938941.1"/>
    </source>
</evidence>
<evidence type="ECO:0000256" key="5">
    <source>
        <dbReference type="ARBA" id="ARBA00022932"/>
    </source>
</evidence>
<dbReference type="EMBL" id="JAVDUJ010000001">
    <property type="protein sequence ID" value="MDR6938941.1"/>
    <property type="molecule type" value="Genomic_DNA"/>
</dbReference>
<comment type="similarity">
    <text evidence="6">Belongs to the DNA polymerase HolA subunit family.</text>
</comment>
<evidence type="ECO:0000313" key="10">
    <source>
        <dbReference type="Proteomes" id="UP001266099"/>
    </source>
</evidence>
<dbReference type="InterPro" id="IPR027417">
    <property type="entry name" value="P-loop_NTPase"/>
</dbReference>
<dbReference type="PANTHER" id="PTHR34388:SF1">
    <property type="entry name" value="DNA POLYMERASE III SUBUNIT DELTA"/>
    <property type="match status" value="1"/>
</dbReference>
<evidence type="ECO:0000256" key="7">
    <source>
        <dbReference type="ARBA" id="ARBA00049244"/>
    </source>
</evidence>
<dbReference type="InterPro" id="IPR005790">
    <property type="entry name" value="DNA_polIII_delta"/>
</dbReference>
<keyword evidence="2 9" id="KW-0808">Transferase</keyword>
<evidence type="ECO:0000256" key="1">
    <source>
        <dbReference type="ARBA" id="ARBA00012417"/>
    </source>
</evidence>
<evidence type="ECO:0000256" key="6">
    <source>
        <dbReference type="ARBA" id="ARBA00034754"/>
    </source>
</evidence>
<dbReference type="GO" id="GO:0003887">
    <property type="term" value="F:DNA-directed DNA polymerase activity"/>
    <property type="evidence" value="ECO:0007669"/>
    <property type="project" value="UniProtKB-EC"/>
</dbReference>
<dbReference type="InterPro" id="IPR008921">
    <property type="entry name" value="DNA_pol3_clamp-load_cplx_C"/>
</dbReference>
<sequence length="321" mass="35059">MAMKYALEIAPIVFIKSDEPVYADRVFEDLRDQFRAQVPGAQVTRIDAQNAQPGELLMLTSPSLFGEPRAIYIPNLEQANTYLSDEIIAYLPHPEPDVCLILRHNGGQRGKKLKDAITKQKIPTIEIKQVKTANDKARAVQDDVTQQKRAITPQAVNALVDALGSDLRELLAVTNQLLSDVSGKITEADVARYCAGRIEATGYQVADAVVIGDVAKAVQLARHAIATGLTGVAIVAALAAKFRNLAYVLGMRSVRIDYRLSLAPWQIDRAKRELRGWSAVGLGRAIQEIARADADLKGGSRDSAYALERALLAIGRARRLK</sequence>
<keyword evidence="5" id="KW-0239">DNA-directed DNA polymerase</keyword>
<name>A0ABU1T240_9ACTO</name>